<accession>A0ACB9ZU58</accession>
<name>A0ACB9ZU58_CATRO</name>
<evidence type="ECO:0000313" key="1">
    <source>
        <dbReference type="EMBL" id="KAI5649757.1"/>
    </source>
</evidence>
<dbReference type="Proteomes" id="UP001060085">
    <property type="component" value="Linkage Group LG08"/>
</dbReference>
<dbReference type="EMBL" id="CM044708">
    <property type="protein sequence ID" value="KAI5649757.1"/>
    <property type="molecule type" value="Genomic_DNA"/>
</dbReference>
<reference evidence="2" key="1">
    <citation type="journal article" date="2023" name="Nat. Plants">
        <title>Single-cell RNA sequencing provides a high-resolution roadmap for understanding the multicellular compartmentation of specialized metabolism.</title>
        <authorList>
            <person name="Sun S."/>
            <person name="Shen X."/>
            <person name="Li Y."/>
            <person name="Li Y."/>
            <person name="Wang S."/>
            <person name="Li R."/>
            <person name="Zhang H."/>
            <person name="Shen G."/>
            <person name="Guo B."/>
            <person name="Wei J."/>
            <person name="Xu J."/>
            <person name="St-Pierre B."/>
            <person name="Chen S."/>
            <person name="Sun C."/>
        </authorList>
    </citation>
    <scope>NUCLEOTIDE SEQUENCE [LARGE SCALE GENOMIC DNA]</scope>
</reference>
<sequence length="543" mass="59232">MAILKPFQLLEINVISAQDLEPVSRKMRTYATAWINPKRKLSSRVDSDGHINPTWNDKFVFRVDEEFLHQDTSAVQIELYSVHWFRDSLVGTVRVLVGNLVPPISSRPHHRNHIGMRFVALQVRRPSGRPQGILNIGVTLLDSSMRSMPLYTQLSASAVGYRDLMGEDENHLNQIHNINHQNQVSNNNNNSAVVVGGVKPILRRSKSERSERVTFEGSTINGSSIVAVGSKKLGALEKDNGSILSISNEPPPILIKDIKLHTKKASSVISGAELREKPKQKGGNGNGKASSVVSDSIFSKDSSTLKSKGRINVIVPKTKVANQKPAPDSIDPPILAKTDEKSGTIPKGFGTGLPPKGTPTPPKGTPPKGTPPTMAIGRPIPKMNGYEYGNGGPTRINPKYPYGGQIKPPNSIWSDSEVGPSPSEVAAAMAERRYPLDEERSSVLDGWSLDESVEGLRSKLERWRTELPPIYDRGYGSSSVTATSQRTRRHSDGGNGGTGMFSCFGNVYGYECQCICGKPPGRKGMNNNGRYNQSPSMGSRSFF</sequence>
<proteinExistence type="predicted"/>
<keyword evidence="2" id="KW-1185">Reference proteome</keyword>
<organism evidence="1 2">
    <name type="scientific">Catharanthus roseus</name>
    <name type="common">Madagascar periwinkle</name>
    <name type="synonym">Vinca rosea</name>
    <dbReference type="NCBI Taxonomy" id="4058"/>
    <lineage>
        <taxon>Eukaryota</taxon>
        <taxon>Viridiplantae</taxon>
        <taxon>Streptophyta</taxon>
        <taxon>Embryophyta</taxon>
        <taxon>Tracheophyta</taxon>
        <taxon>Spermatophyta</taxon>
        <taxon>Magnoliopsida</taxon>
        <taxon>eudicotyledons</taxon>
        <taxon>Gunneridae</taxon>
        <taxon>Pentapetalae</taxon>
        <taxon>asterids</taxon>
        <taxon>lamiids</taxon>
        <taxon>Gentianales</taxon>
        <taxon>Apocynaceae</taxon>
        <taxon>Rauvolfioideae</taxon>
        <taxon>Vinceae</taxon>
        <taxon>Catharanthinae</taxon>
        <taxon>Catharanthus</taxon>
    </lineage>
</organism>
<protein>
    <submittedName>
        <fullName evidence="1">Uncharacterized protein</fullName>
    </submittedName>
</protein>
<comment type="caution">
    <text evidence="1">The sequence shown here is derived from an EMBL/GenBank/DDBJ whole genome shotgun (WGS) entry which is preliminary data.</text>
</comment>
<evidence type="ECO:0000313" key="2">
    <source>
        <dbReference type="Proteomes" id="UP001060085"/>
    </source>
</evidence>
<gene>
    <name evidence="1" type="ORF">M9H77_35762</name>
</gene>